<dbReference type="Pfam" id="PF00078">
    <property type="entry name" value="RVT_1"/>
    <property type="match status" value="1"/>
</dbReference>
<dbReference type="Gene3D" id="3.10.10.10">
    <property type="entry name" value="HIV Type 1 Reverse Transcriptase, subunit A, domain 1"/>
    <property type="match status" value="1"/>
</dbReference>
<protein>
    <submittedName>
        <fullName evidence="3">RNase H-like domain found in reverse transcriptase</fullName>
    </submittedName>
</protein>
<keyword evidence="4" id="KW-1185">Reference proteome</keyword>
<dbReference type="Proteomes" id="UP001458880">
    <property type="component" value="Unassembled WGS sequence"/>
</dbReference>
<dbReference type="EMBL" id="JASPKY010000096">
    <property type="protein sequence ID" value="KAK9737725.1"/>
    <property type="molecule type" value="Genomic_DNA"/>
</dbReference>
<proteinExistence type="predicted"/>
<dbReference type="InterPro" id="IPR050951">
    <property type="entry name" value="Retrovirus_Pol_polyprotein"/>
</dbReference>
<name>A0AAW1LTP0_POPJA</name>
<evidence type="ECO:0000313" key="4">
    <source>
        <dbReference type="Proteomes" id="UP001458880"/>
    </source>
</evidence>
<dbReference type="AlphaFoldDB" id="A0AAW1LTP0"/>
<dbReference type="InterPro" id="IPR043502">
    <property type="entry name" value="DNA/RNA_pol_sf"/>
</dbReference>
<organism evidence="3 4">
    <name type="scientific">Popillia japonica</name>
    <name type="common">Japanese beetle</name>
    <dbReference type="NCBI Taxonomy" id="7064"/>
    <lineage>
        <taxon>Eukaryota</taxon>
        <taxon>Metazoa</taxon>
        <taxon>Ecdysozoa</taxon>
        <taxon>Arthropoda</taxon>
        <taxon>Hexapoda</taxon>
        <taxon>Insecta</taxon>
        <taxon>Pterygota</taxon>
        <taxon>Neoptera</taxon>
        <taxon>Endopterygota</taxon>
        <taxon>Coleoptera</taxon>
        <taxon>Polyphaga</taxon>
        <taxon>Scarabaeiformia</taxon>
        <taxon>Scarabaeidae</taxon>
        <taxon>Rutelinae</taxon>
        <taxon>Popillia</taxon>
    </lineage>
</organism>
<evidence type="ECO:0000256" key="1">
    <source>
        <dbReference type="SAM" id="MobiDB-lite"/>
    </source>
</evidence>
<feature type="compositionally biased region" description="Polar residues" evidence="1">
    <location>
        <begin position="1"/>
        <end position="13"/>
    </location>
</feature>
<evidence type="ECO:0000259" key="2">
    <source>
        <dbReference type="PROSITE" id="PS50878"/>
    </source>
</evidence>
<dbReference type="PANTHER" id="PTHR37984">
    <property type="entry name" value="PROTEIN CBG26694"/>
    <property type="match status" value="1"/>
</dbReference>
<accession>A0AAW1LTP0</accession>
<comment type="caution">
    <text evidence="3">The sequence shown here is derived from an EMBL/GenBank/DDBJ whole genome shotgun (WGS) entry which is preliminary data.</text>
</comment>
<feature type="compositionally biased region" description="Polar residues" evidence="1">
    <location>
        <begin position="20"/>
        <end position="31"/>
    </location>
</feature>
<dbReference type="Pfam" id="PF17919">
    <property type="entry name" value="RT_RNaseH_2"/>
    <property type="match status" value="1"/>
</dbReference>
<dbReference type="GO" id="GO:0003964">
    <property type="term" value="F:RNA-directed DNA polymerase activity"/>
    <property type="evidence" value="ECO:0007669"/>
    <property type="project" value="UniProtKB-KW"/>
</dbReference>
<keyword evidence="3" id="KW-0548">Nucleotidyltransferase</keyword>
<dbReference type="InterPro" id="IPR043128">
    <property type="entry name" value="Rev_trsase/Diguanyl_cyclase"/>
</dbReference>
<sequence>MRSWGSRTVTSSRPHCVGHSRQSTSGKTATGRSPLELNKYLIAEPFMMPTLEEMSQTLNDMKYFTVLDYNCGFWNIELDHESRSLTCFSDPQGSIYQFKRLPFGLSMAPQVFMKYNYEHIGDLPGNTIYQDDLLIMGSTSEEHDANLQKVIERARQVNVKLNPSKVQYRLTEVKYLGHIFSAKGIELDNDRLKALEKIDYPKNKKELMRLLGVINYMRSFINNLSALTAPLRAFLKKDSVFVWTDCHTKVLNDIKDSIKNAPILQAFDPNKEIVIESDSSQNGLGC</sequence>
<gene>
    <name evidence="3" type="ORF">QE152_g10506</name>
</gene>
<keyword evidence="3" id="KW-0808">Transferase</keyword>
<dbReference type="InterPro" id="IPR041577">
    <property type="entry name" value="RT_RNaseH_2"/>
</dbReference>
<feature type="domain" description="Reverse transcriptase" evidence="2">
    <location>
        <begin position="1"/>
        <end position="180"/>
    </location>
</feature>
<dbReference type="InterPro" id="IPR000477">
    <property type="entry name" value="RT_dom"/>
</dbReference>
<reference evidence="3 4" key="1">
    <citation type="journal article" date="2024" name="BMC Genomics">
        <title>De novo assembly and annotation of Popillia japonica's genome with initial clues to its potential as an invasive pest.</title>
        <authorList>
            <person name="Cucini C."/>
            <person name="Boschi S."/>
            <person name="Funari R."/>
            <person name="Cardaioli E."/>
            <person name="Iannotti N."/>
            <person name="Marturano G."/>
            <person name="Paoli F."/>
            <person name="Bruttini M."/>
            <person name="Carapelli A."/>
            <person name="Frati F."/>
            <person name="Nardi F."/>
        </authorList>
    </citation>
    <scope>NUCLEOTIDE SEQUENCE [LARGE SCALE GENOMIC DNA]</scope>
    <source>
        <strain evidence="3">DMR45628</strain>
    </source>
</reference>
<keyword evidence="3" id="KW-0695">RNA-directed DNA polymerase</keyword>
<dbReference type="Gene3D" id="3.30.70.270">
    <property type="match status" value="2"/>
</dbReference>
<dbReference type="SUPFAM" id="SSF56672">
    <property type="entry name" value="DNA/RNA polymerases"/>
    <property type="match status" value="1"/>
</dbReference>
<dbReference type="CDD" id="cd01647">
    <property type="entry name" value="RT_LTR"/>
    <property type="match status" value="1"/>
</dbReference>
<evidence type="ECO:0000313" key="3">
    <source>
        <dbReference type="EMBL" id="KAK9737725.1"/>
    </source>
</evidence>
<dbReference type="FunFam" id="3.30.70.270:FF:000026">
    <property type="entry name" value="Transposon Ty3-G Gag-Pol polyprotein"/>
    <property type="match status" value="1"/>
</dbReference>
<dbReference type="PANTHER" id="PTHR37984:SF7">
    <property type="entry name" value="INTEGRASE CATALYTIC DOMAIN-CONTAINING PROTEIN"/>
    <property type="match status" value="1"/>
</dbReference>
<feature type="region of interest" description="Disordered" evidence="1">
    <location>
        <begin position="1"/>
        <end position="32"/>
    </location>
</feature>
<dbReference type="PROSITE" id="PS50878">
    <property type="entry name" value="RT_POL"/>
    <property type="match status" value="1"/>
</dbReference>